<dbReference type="RefSeq" id="WP_243182881.1">
    <property type="nucleotide sequence ID" value="NZ_JACHEN010000001.1"/>
</dbReference>
<feature type="signal peptide" evidence="8">
    <location>
        <begin position="1"/>
        <end position="24"/>
    </location>
</feature>
<keyword evidence="4 8" id="KW-0285">Flavoprotein</keyword>
<dbReference type="InterPro" id="IPR050315">
    <property type="entry name" value="FAD-oxidoreductase_2"/>
</dbReference>
<dbReference type="InterPro" id="IPR036188">
    <property type="entry name" value="FAD/NAD-bd_sf"/>
</dbReference>
<evidence type="ECO:0000256" key="3">
    <source>
        <dbReference type="ARBA" id="ARBA00015872"/>
    </source>
</evidence>
<feature type="domain" description="FMN-binding" evidence="9">
    <location>
        <begin position="67"/>
        <end position="142"/>
    </location>
</feature>
<dbReference type="EC" id="1.3.99.33" evidence="2 8"/>
<evidence type="ECO:0000259" key="9">
    <source>
        <dbReference type="SMART" id="SM00900"/>
    </source>
</evidence>
<evidence type="ECO:0000313" key="11">
    <source>
        <dbReference type="Proteomes" id="UP000579281"/>
    </source>
</evidence>
<dbReference type="Pfam" id="PF00890">
    <property type="entry name" value="FAD_binding_2"/>
    <property type="match status" value="1"/>
</dbReference>
<dbReference type="InterPro" id="IPR027477">
    <property type="entry name" value="Succ_DH/fumarate_Rdtase_cat_sf"/>
</dbReference>
<dbReference type="InterPro" id="IPR010960">
    <property type="entry name" value="Flavocytochrome_c"/>
</dbReference>
<dbReference type="Gene3D" id="3.50.50.60">
    <property type="entry name" value="FAD/NAD(P)-binding domain"/>
    <property type="match status" value="1"/>
</dbReference>
<organism evidence="10 11">
    <name type="scientific">Anaerosolibacter carboniphilus</name>
    <dbReference type="NCBI Taxonomy" id="1417629"/>
    <lineage>
        <taxon>Bacteria</taxon>
        <taxon>Bacillati</taxon>
        <taxon>Bacillota</taxon>
        <taxon>Clostridia</taxon>
        <taxon>Peptostreptococcales</taxon>
        <taxon>Thermotaleaceae</taxon>
        <taxon>Anaerosolibacter</taxon>
    </lineage>
</organism>
<comment type="catalytic activity">
    <reaction evidence="7 8">
        <text>dihydrourocanate + A = urocanate + AH2</text>
        <dbReference type="Rhea" id="RHEA:36059"/>
        <dbReference type="ChEBI" id="CHEBI:13193"/>
        <dbReference type="ChEBI" id="CHEBI:17499"/>
        <dbReference type="ChEBI" id="CHEBI:27247"/>
        <dbReference type="ChEBI" id="CHEBI:72991"/>
        <dbReference type="EC" id="1.3.99.33"/>
    </reaction>
</comment>
<evidence type="ECO:0000256" key="7">
    <source>
        <dbReference type="ARBA" id="ARBA00049922"/>
    </source>
</evidence>
<keyword evidence="11" id="KW-1185">Reference proteome</keyword>
<dbReference type="SMART" id="SM00900">
    <property type="entry name" value="FMN_bind"/>
    <property type="match status" value="1"/>
</dbReference>
<accession>A0A841KLK3</accession>
<comment type="cofactor">
    <cofactor evidence="8">
        <name>FMN</name>
        <dbReference type="ChEBI" id="CHEBI:58210"/>
    </cofactor>
    <text evidence="8">Binds 1 or 2 FMN covalently per subunit.</text>
</comment>
<dbReference type="InterPro" id="IPR003953">
    <property type="entry name" value="FAD-dep_OxRdtase_2_FAD-bd"/>
</dbReference>
<dbReference type="InterPro" id="IPR007329">
    <property type="entry name" value="FMN-bd"/>
</dbReference>
<comment type="caution">
    <text evidence="10">The sequence shown here is derived from an EMBL/GenBank/DDBJ whole genome shotgun (WGS) entry which is preliminary data.</text>
</comment>
<comment type="similarity">
    <text evidence="1 8">Belongs to the FAD-dependent oxidoreductase 2 family. FRD/SDH subfamily.</text>
</comment>
<dbReference type="GO" id="GO:0010181">
    <property type="term" value="F:FMN binding"/>
    <property type="evidence" value="ECO:0007669"/>
    <property type="project" value="InterPro"/>
</dbReference>
<keyword evidence="5 8" id="KW-0274">FAD</keyword>
<evidence type="ECO:0000256" key="6">
    <source>
        <dbReference type="ARBA" id="ARBA00023002"/>
    </source>
</evidence>
<evidence type="ECO:0000256" key="2">
    <source>
        <dbReference type="ARBA" id="ARBA00013137"/>
    </source>
</evidence>
<gene>
    <name evidence="10" type="ORF">HNQ80_000345</name>
</gene>
<feature type="chain" id="PRO_5033093287" description="Urocanate reductase" evidence="8">
    <location>
        <begin position="25"/>
        <end position="619"/>
    </location>
</feature>
<dbReference type="Gene3D" id="3.90.1010.20">
    <property type="match status" value="1"/>
</dbReference>
<evidence type="ECO:0000313" key="10">
    <source>
        <dbReference type="EMBL" id="MBB6214276.1"/>
    </source>
</evidence>
<dbReference type="Proteomes" id="UP000579281">
    <property type="component" value="Unassembled WGS sequence"/>
</dbReference>
<dbReference type="PANTHER" id="PTHR43400">
    <property type="entry name" value="FUMARATE REDUCTASE"/>
    <property type="match status" value="1"/>
</dbReference>
<evidence type="ECO:0000256" key="8">
    <source>
        <dbReference type="RuleBase" id="RU366062"/>
    </source>
</evidence>
<dbReference type="PANTHER" id="PTHR43400:SF7">
    <property type="entry name" value="FAD-DEPENDENT OXIDOREDUCTASE 2 FAD BINDING DOMAIN-CONTAINING PROTEIN"/>
    <property type="match status" value="1"/>
</dbReference>
<dbReference type="SUPFAM" id="SSF56425">
    <property type="entry name" value="Succinate dehydrogenase/fumarate reductase flavoprotein, catalytic domain"/>
    <property type="match status" value="1"/>
</dbReference>
<dbReference type="AlphaFoldDB" id="A0A841KLK3"/>
<reference evidence="10 11" key="1">
    <citation type="submission" date="2020-08" db="EMBL/GenBank/DDBJ databases">
        <title>Genomic Encyclopedia of Type Strains, Phase IV (KMG-IV): sequencing the most valuable type-strain genomes for metagenomic binning, comparative biology and taxonomic classification.</title>
        <authorList>
            <person name="Goeker M."/>
        </authorList>
    </citation>
    <scope>NUCLEOTIDE SEQUENCE [LARGE SCALE GENOMIC DNA]</scope>
    <source>
        <strain evidence="10 11">DSM 103526</strain>
    </source>
</reference>
<dbReference type="PRINTS" id="PR00368">
    <property type="entry name" value="FADPNR"/>
</dbReference>
<dbReference type="GO" id="GO:0016020">
    <property type="term" value="C:membrane"/>
    <property type="evidence" value="ECO:0007669"/>
    <property type="project" value="InterPro"/>
</dbReference>
<name>A0A841KLK3_9FIRM</name>
<dbReference type="Gene3D" id="3.90.700.10">
    <property type="entry name" value="Succinate dehydrogenase/fumarate reductase flavoprotein, catalytic domain"/>
    <property type="match status" value="1"/>
</dbReference>
<evidence type="ECO:0000256" key="1">
    <source>
        <dbReference type="ARBA" id="ARBA00008040"/>
    </source>
</evidence>
<evidence type="ECO:0000256" key="4">
    <source>
        <dbReference type="ARBA" id="ARBA00022630"/>
    </source>
</evidence>
<dbReference type="SUPFAM" id="SSF51905">
    <property type="entry name" value="FAD/NAD(P)-binding domain"/>
    <property type="match status" value="1"/>
</dbReference>
<keyword evidence="8" id="KW-0732">Signal</keyword>
<dbReference type="GO" id="GO:0033765">
    <property type="term" value="F:steroid dehydrogenase activity, acting on the CH-CH group of donors"/>
    <property type="evidence" value="ECO:0007669"/>
    <property type="project" value="UniProtKB-ARBA"/>
</dbReference>
<comment type="cofactor">
    <cofactor evidence="8">
        <name>FAD</name>
        <dbReference type="ChEBI" id="CHEBI:57692"/>
    </cofactor>
    <text evidence="8">Binds 1 FAD per subunit.</text>
</comment>
<dbReference type="Pfam" id="PF04205">
    <property type="entry name" value="FMN_bind"/>
    <property type="match status" value="1"/>
</dbReference>
<evidence type="ECO:0000256" key="5">
    <source>
        <dbReference type="ARBA" id="ARBA00022827"/>
    </source>
</evidence>
<sequence>MKRFLGVFLALIMVAATVVSCAPAASITATTASTVTDADSSASKEGVGTDAPELAPKPGAIVGEAKAYTGLPLKLGVSFEGNKITEIQILKMSDTKWVGQAAIQQVIDDVIKYQSVNVDVMAGATISSKAAIEAVTNAIKLKGLDPANYQKKPAKEAASTKTIEMKSDVVVIGAGGAGLAAAVSANQNGAKVIVFEKMPRIGGNTVISGAAYNAVDPKRQKAAGVEDSIDKFYTQMYEGGDKKAKPELVRTFVENAYPALEWLESLGMKFNDTIFTVLGALWPRSHQPSDPVGTGYFNTYMNYINEHSEDVKLYLNTEVTEIIKENGRVVGVKAKNADGMITAYAVKGVIDAAGGFGANVEMRNKYNKIWPDLTSIGTTNQPGATGDGMIMAEEIGANLIDMQEIQLLPMGDPITGSLSGNIEQSVENRIFVNKSGNRFVDEGARRDVMTKGLFQQEDGFMWVIVDKHSYPTGDVKNNFSESIDQLVAEGRAYKADTIEDLAKQIGVDPKNLKNAVDTFNKAVDKSIVDPFGRTLFKHKLDTPPYYAGARKPTVHHTMGGVEITTSAQVLDKNGKVIPGLYAAGEVTGGIHGGNRLGGNAVPDTVIFGKIAGESAALGK</sequence>
<dbReference type="PROSITE" id="PS51257">
    <property type="entry name" value="PROKAR_LIPOPROTEIN"/>
    <property type="match status" value="1"/>
</dbReference>
<proteinExistence type="inferred from homology"/>
<protein>
    <recommendedName>
        <fullName evidence="3 8">Urocanate reductase</fullName>
        <ecNumber evidence="2 8">1.3.99.33</ecNumber>
    </recommendedName>
</protein>
<dbReference type="EMBL" id="JACHEN010000001">
    <property type="protein sequence ID" value="MBB6214276.1"/>
    <property type="molecule type" value="Genomic_DNA"/>
</dbReference>
<dbReference type="NCBIfam" id="TIGR01813">
    <property type="entry name" value="flavo_cyto_c"/>
    <property type="match status" value="1"/>
</dbReference>
<keyword evidence="6 8" id="KW-0560">Oxidoreductase</keyword>